<dbReference type="EMBL" id="JABANE010000019">
    <property type="protein sequence ID" value="NME68106.1"/>
    <property type="molecule type" value="Genomic_DNA"/>
</dbReference>
<evidence type="ECO:0000313" key="2">
    <source>
        <dbReference type="Proteomes" id="UP000576082"/>
    </source>
</evidence>
<evidence type="ECO:0000313" key="1">
    <source>
        <dbReference type="EMBL" id="NME68106.1"/>
    </source>
</evidence>
<comment type="caution">
    <text evidence="1">The sequence shown here is derived from an EMBL/GenBank/DDBJ whole genome shotgun (WGS) entry which is preliminary data.</text>
</comment>
<dbReference type="RefSeq" id="WP_169656419.1">
    <property type="nucleotide sequence ID" value="NZ_JABANE010000019.1"/>
</dbReference>
<sequence length="190" mass="21501">MMAHYSFSQNNPGIYLSVNYDLPLGTMGQLYNPAFNYEIGVRNTKTFWVTEAYLNHSNFTTKQDIFYFLETEDTYGHITSSDLKLTSFGMSTAYLIIPFNKKFTIDVGIFLSFTSVGVDLYYEDNGSKLTREIDTISIGGGPKVNINFLLTDHLNLSINNRFVSTLIDDTTVFNNGVSSFQSGIALEYRF</sequence>
<dbReference type="AlphaFoldDB" id="A0A7X9P216"/>
<reference evidence="1 2" key="1">
    <citation type="submission" date="2020-04" db="EMBL/GenBank/DDBJ databases">
        <title>Flammeovirga sp. SR4, a novel species isolated from seawater.</title>
        <authorList>
            <person name="Wang X."/>
        </authorList>
    </citation>
    <scope>NUCLEOTIDE SEQUENCE [LARGE SCALE GENOMIC DNA]</scope>
    <source>
        <strain evidence="1 2">ATCC 23126</strain>
    </source>
</reference>
<organism evidence="1 2">
    <name type="scientific">Flammeovirga aprica JL-4</name>
    <dbReference type="NCBI Taxonomy" id="694437"/>
    <lineage>
        <taxon>Bacteria</taxon>
        <taxon>Pseudomonadati</taxon>
        <taxon>Bacteroidota</taxon>
        <taxon>Cytophagia</taxon>
        <taxon>Cytophagales</taxon>
        <taxon>Flammeovirgaceae</taxon>
        <taxon>Flammeovirga</taxon>
    </lineage>
</organism>
<proteinExistence type="predicted"/>
<dbReference type="Proteomes" id="UP000576082">
    <property type="component" value="Unassembled WGS sequence"/>
</dbReference>
<accession>A0A7X9P216</accession>
<name>A0A7X9P216_9BACT</name>
<gene>
    <name evidence="1" type="ORF">HHU12_09050</name>
</gene>
<evidence type="ECO:0008006" key="3">
    <source>
        <dbReference type="Google" id="ProtNLM"/>
    </source>
</evidence>
<keyword evidence="2" id="KW-1185">Reference proteome</keyword>
<protein>
    <recommendedName>
        <fullName evidence="3">Outer membrane protein beta-barrel domain-containing protein</fullName>
    </recommendedName>
</protein>